<sequence>MCEWNVQLMMEKIQLLEFHQGLLLKLIQKPNLKFYRIIVENGISKQEMEMFFKLCEKLSQKLEEQKAEGFVYFYPLLVEFRASLPAGMDMTEVIQACLIQKLYEPLFQELTKYI</sequence>
<dbReference type="RefSeq" id="WP_066394671.1">
    <property type="nucleotide sequence ID" value="NZ_CP022572.1"/>
</dbReference>
<evidence type="ECO:0000313" key="1">
    <source>
        <dbReference type="EMBL" id="AZU61182.1"/>
    </source>
</evidence>
<dbReference type="SUPFAM" id="SSF109915">
    <property type="entry name" value="Hypothetical protein YhaI"/>
    <property type="match status" value="1"/>
</dbReference>
<dbReference type="InterPro" id="IPR015058">
    <property type="entry name" value="DUF1878"/>
</dbReference>
<name>A0A3Q9QSH9_9BACI</name>
<dbReference type="InterPro" id="IPR035945">
    <property type="entry name" value="YhaI-like_sf"/>
</dbReference>
<protein>
    <submittedName>
        <fullName evidence="1">DUF1878 domain-containing protein</fullName>
    </submittedName>
</protein>
<keyword evidence="2" id="KW-1185">Reference proteome</keyword>
<dbReference type="Gene3D" id="1.10.3750.10">
    <property type="entry name" value="YhaI-like"/>
    <property type="match status" value="1"/>
</dbReference>
<evidence type="ECO:0000313" key="2">
    <source>
        <dbReference type="Proteomes" id="UP000282892"/>
    </source>
</evidence>
<dbReference type="Proteomes" id="UP000282892">
    <property type="component" value="Chromosome"/>
</dbReference>
<reference evidence="1 2" key="1">
    <citation type="submission" date="2017-07" db="EMBL/GenBank/DDBJ databases">
        <title>The complete genome sequence of Bacillus mesonae strain H20-5, an efficient strain improving plant abiotic stress resistance.</title>
        <authorList>
            <person name="Kim S.Y."/>
            <person name="Song H."/>
            <person name="Sang M.K."/>
            <person name="Weon H.-Y."/>
            <person name="Song J."/>
        </authorList>
    </citation>
    <scope>NUCLEOTIDE SEQUENCE [LARGE SCALE GENOMIC DNA]</scope>
    <source>
        <strain evidence="1 2">H20-5</strain>
    </source>
</reference>
<organism evidence="1 2">
    <name type="scientific">Neobacillus mesonae</name>
    <dbReference type="NCBI Taxonomy" id="1193713"/>
    <lineage>
        <taxon>Bacteria</taxon>
        <taxon>Bacillati</taxon>
        <taxon>Bacillota</taxon>
        <taxon>Bacilli</taxon>
        <taxon>Bacillales</taxon>
        <taxon>Bacillaceae</taxon>
        <taxon>Neobacillus</taxon>
    </lineage>
</organism>
<proteinExistence type="predicted"/>
<dbReference type="KEGG" id="nmk:CHR53_07880"/>
<accession>A0A3Q9QSH9</accession>
<dbReference type="EMBL" id="CP022572">
    <property type="protein sequence ID" value="AZU61182.1"/>
    <property type="molecule type" value="Genomic_DNA"/>
</dbReference>
<dbReference type="OrthoDB" id="2353223at2"/>
<gene>
    <name evidence="1" type="ORF">CHR53_07880</name>
</gene>
<dbReference type="AlphaFoldDB" id="A0A3Q9QSH9"/>
<dbReference type="Pfam" id="PF08963">
    <property type="entry name" value="DUF1878"/>
    <property type="match status" value="1"/>
</dbReference>